<comment type="caution">
    <text evidence="1">The sequence shown here is derived from an EMBL/GenBank/DDBJ whole genome shotgun (WGS) entry which is preliminary data.</text>
</comment>
<protein>
    <recommendedName>
        <fullName evidence="3">Antitoxin</fullName>
    </recommendedName>
</protein>
<evidence type="ECO:0008006" key="3">
    <source>
        <dbReference type="Google" id="ProtNLM"/>
    </source>
</evidence>
<keyword evidence="2" id="KW-1185">Reference proteome</keyword>
<evidence type="ECO:0000313" key="1">
    <source>
        <dbReference type="EMBL" id="MBU3158161.1"/>
    </source>
</evidence>
<gene>
    <name evidence="1" type="ORF">KPL37_00015</name>
</gene>
<dbReference type="RefSeq" id="WP_216145101.1">
    <property type="nucleotide sequence ID" value="NZ_JAHLDV010000001.1"/>
</dbReference>
<evidence type="ECO:0000313" key="2">
    <source>
        <dbReference type="Proteomes" id="UP000776252"/>
    </source>
</evidence>
<dbReference type="EMBL" id="JAHLDV010000001">
    <property type="protein sequence ID" value="MBU3158161.1"/>
    <property type="molecule type" value="Genomic_DNA"/>
</dbReference>
<dbReference type="Proteomes" id="UP000776252">
    <property type="component" value="Unassembled WGS sequence"/>
</dbReference>
<sequence>MIKEKYPEKMRGHMNIEVMKMIRCGDISLGFVEYICLKCLELFKIRFTRERRDNVVMLSESAYNNLMENLYVRSDPTCYNELLKSIDQLKMGKGITKELLDE</sequence>
<organism evidence="1 2">
    <name type="scientific">Clostridium frigoris</name>
    <dbReference type="NCBI Taxonomy" id="205327"/>
    <lineage>
        <taxon>Bacteria</taxon>
        <taxon>Bacillati</taxon>
        <taxon>Bacillota</taxon>
        <taxon>Clostridia</taxon>
        <taxon>Eubacteriales</taxon>
        <taxon>Clostridiaceae</taxon>
        <taxon>Clostridium</taxon>
    </lineage>
</organism>
<name>A0ABS6BMJ6_9CLOT</name>
<proteinExistence type="predicted"/>
<accession>A0ABS6BMJ6</accession>
<reference evidence="1 2" key="1">
    <citation type="submission" date="2021-06" db="EMBL/GenBank/DDBJ databases">
        <title>Clostridia strains as spoilage organisms.</title>
        <authorList>
            <person name="Wambui J."/>
            <person name="Stephan R."/>
            <person name="Stevens M.J.A."/>
        </authorList>
    </citation>
    <scope>NUCLEOTIDE SEQUENCE [LARGE SCALE GENOMIC DNA]</scope>
    <source>
        <strain evidence="1 2">DSM 14204</strain>
    </source>
</reference>